<feature type="coiled-coil region" evidence="1">
    <location>
        <begin position="125"/>
        <end position="172"/>
    </location>
</feature>
<dbReference type="PROSITE" id="PS51257">
    <property type="entry name" value="PROKAR_LIPOPROTEIN"/>
    <property type="match status" value="1"/>
</dbReference>
<dbReference type="Pfam" id="PF19795">
    <property type="entry name" value="DUF6279"/>
    <property type="match status" value="1"/>
</dbReference>
<accession>A0A6L9MPN4</accession>
<keyword evidence="2" id="KW-0732">Signal</keyword>
<gene>
    <name evidence="3" type="ORF">GTW09_00950</name>
</gene>
<evidence type="ECO:0000256" key="2">
    <source>
        <dbReference type="SAM" id="SignalP"/>
    </source>
</evidence>
<proteinExistence type="predicted"/>
<evidence type="ECO:0008006" key="5">
    <source>
        <dbReference type="Google" id="ProtNLM"/>
    </source>
</evidence>
<evidence type="ECO:0000256" key="1">
    <source>
        <dbReference type="SAM" id="Coils"/>
    </source>
</evidence>
<feature type="signal peptide" evidence="2">
    <location>
        <begin position="1"/>
        <end position="21"/>
    </location>
</feature>
<comment type="caution">
    <text evidence="3">The sequence shown here is derived from an EMBL/GenBank/DDBJ whole genome shotgun (WGS) entry which is preliminary data.</text>
</comment>
<feature type="coiled-coil region" evidence="1">
    <location>
        <begin position="33"/>
        <end position="83"/>
    </location>
</feature>
<evidence type="ECO:0000313" key="4">
    <source>
        <dbReference type="Proteomes" id="UP000478837"/>
    </source>
</evidence>
<evidence type="ECO:0000313" key="3">
    <source>
        <dbReference type="EMBL" id="NDW20098.1"/>
    </source>
</evidence>
<protein>
    <recommendedName>
        <fullName evidence="5">DUF3549 family protein</fullName>
    </recommendedName>
</protein>
<feature type="chain" id="PRO_5027042029" description="DUF3549 family protein" evidence="2">
    <location>
        <begin position="22"/>
        <end position="280"/>
    </location>
</feature>
<dbReference type="Proteomes" id="UP000478837">
    <property type="component" value="Unassembled WGS sequence"/>
</dbReference>
<name>A0A6L9MPN4_9ALTE</name>
<reference evidence="3 4" key="1">
    <citation type="submission" date="2020-01" db="EMBL/GenBank/DDBJ databases">
        <title>Genomes of bacteria type strains.</title>
        <authorList>
            <person name="Chen J."/>
            <person name="Zhu S."/>
            <person name="Yang J."/>
        </authorList>
    </citation>
    <scope>NUCLEOTIDE SEQUENCE [LARGE SCALE GENOMIC DNA]</scope>
    <source>
        <strain evidence="3 4">LMG 22958</strain>
    </source>
</reference>
<dbReference type="AlphaFoldDB" id="A0A6L9MPN4"/>
<keyword evidence="4" id="KW-1185">Reference proteome</keyword>
<dbReference type="PIRSF" id="PIRSF028200">
    <property type="entry name" value="UCP028200"/>
    <property type="match status" value="1"/>
</dbReference>
<organism evidence="3 4">
    <name type="scientific">Alteromonas hispanica</name>
    <dbReference type="NCBI Taxonomy" id="315421"/>
    <lineage>
        <taxon>Bacteria</taxon>
        <taxon>Pseudomonadati</taxon>
        <taxon>Pseudomonadota</taxon>
        <taxon>Gammaproteobacteria</taxon>
        <taxon>Alteromonadales</taxon>
        <taxon>Alteromonadaceae</taxon>
        <taxon>Alteromonas/Salinimonas group</taxon>
        <taxon>Alteromonas</taxon>
    </lineage>
</organism>
<sequence>MRLVTVLFLFLSLTACSSKLAYNNLDWWVYWYLDDYIELNDEQEERFDDYLSNWLRWHKQSELERYRKQLTTLKQQVKNDQLNYETVYAHMNDIRGHWERVRSEISPELAELSTDLTEQQIVSLFATLEKDNKEEEEERDEFLQQSQEERLEKRMESMIENVEERIGDLTNEQTQIIATYNTQFVSTSNEWLEYRRNIQNAARRLFVTKSTNPNFVKDLTYLMQNPDDYRSESYQRASAHNMQVAATLIAEIATTLSAEQKETLIENIDEFITIVSNFQK</sequence>
<dbReference type="InterPro" id="IPR016875">
    <property type="entry name" value="UCP028200"/>
</dbReference>
<dbReference type="RefSeq" id="WP_163109288.1">
    <property type="nucleotide sequence ID" value="NZ_JAAAWP010000001.1"/>
</dbReference>
<keyword evidence="1" id="KW-0175">Coiled coil</keyword>
<dbReference type="EMBL" id="JAAAWP010000001">
    <property type="protein sequence ID" value="NDW20098.1"/>
    <property type="molecule type" value="Genomic_DNA"/>
</dbReference>